<organism evidence="1 2">
    <name type="scientific">Pterulicium gracile</name>
    <dbReference type="NCBI Taxonomy" id="1884261"/>
    <lineage>
        <taxon>Eukaryota</taxon>
        <taxon>Fungi</taxon>
        <taxon>Dikarya</taxon>
        <taxon>Basidiomycota</taxon>
        <taxon>Agaricomycotina</taxon>
        <taxon>Agaricomycetes</taxon>
        <taxon>Agaricomycetidae</taxon>
        <taxon>Agaricales</taxon>
        <taxon>Pleurotineae</taxon>
        <taxon>Pterulaceae</taxon>
        <taxon>Pterulicium</taxon>
    </lineage>
</organism>
<reference evidence="1 2" key="1">
    <citation type="journal article" date="2019" name="Nat. Ecol. Evol.">
        <title>Megaphylogeny resolves global patterns of mushroom evolution.</title>
        <authorList>
            <person name="Varga T."/>
            <person name="Krizsan K."/>
            <person name="Foldi C."/>
            <person name="Dima B."/>
            <person name="Sanchez-Garcia M."/>
            <person name="Sanchez-Ramirez S."/>
            <person name="Szollosi G.J."/>
            <person name="Szarkandi J.G."/>
            <person name="Papp V."/>
            <person name="Albert L."/>
            <person name="Andreopoulos W."/>
            <person name="Angelini C."/>
            <person name="Antonin V."/>
            <person name="Barry K.W."/>
            <person name="Bougher N.L."/>
            <person name="Buchanan P."/>
            <person name="Buyck B."/>
            <person name="Bense V."/>
            <person name="Catcheside P."/>
            <person name="Chovatia M."/>
            <person name="Cooper J."/>
            <person name="Damon W."/>
            <person name="Desjardin D."/>
            <person name="Finy P."/>
            <person name="Geml J."/>
            <person name="Haridas S."/>
            <person name="Hughes K."/>
            <person name="Justo A."/>
            <person name="Karasinski D."/>
            <person name="Kautmanova I."/>
            <person name="Kiss B."/>
            <person name="Kocsube S."/>
            <person name="Kotiranta H."/>
            <person name="LaButti K.M."/>
            <person name="Lechner B.E."/>
            <person name="Liimatainen K."/>
            <person name="Lipzen A."/>
            <person name="Lukacs Z."/>
            <person name="Mihaltcheva S."/>
            <person name="Morgado L.N."/>
            <person name="Niskanen T."/>
            <person name="Noordeloos M.E."/>
            <person name="Ohm R.A."/>
            <person name="Ortiz-Santana B."/>
            <person name="Ovrebo C."/>
            <person name="Racz N."/>
            <person name="Riley R."/>
            <person name="Savchenko A."/>
            <person name="Shiryaev A."/>
            <person name="Soop K."/>
            <person name="Spirin V."/>
            <person name="Szebenyi C."/>
            <person name="Tomsovsky M."/>
            <person name="Tulloss R.E."/>
            <person name="Uehling J."/>
            <person name="Grigoriev I.V."/>
            <person name="Vagvolgyi C."/>
            <person name="Papp T."/>
            <person name="Martin F.M."/>
            <person name="Miettinen O."/>
            <person name="Hibbett D.S."/>
            <person name="Nagy L.G."/>
        </authorList>
    </citation>
    <scope>NUCLEOTIDE SEQUENCE [LARGE SCALE GENOMIC DNA]</scope>
    <source>
        <strain evidence="1 2">CBS 309.79</strain>
    </source>
</reference>
<accession>A0A5C3QCI7</accession>
<name>A0A5C3QCI7_9AGAR</name>
<evidence type="ECO:0000313" key="2">
    <source>
        <dbReference type="Proteomes" id="UP000305067"/>
    </source>
</evidence>
<keyword evidence="2" id="KW-1185">Reference proteome</keyword>
<evidence type="ECO:0000313" key="1">
    <source>
        <dbReference type="EMBL" id="TFK96163.1"/>
    </source>
</evidence>
<dbReference type="Proteomes" id="UP000305067">
    <property type="component" value="Unassembled WGS sequence"/>
</dbReference>
<protein>
    <submittedName>
        <fullName evidence="1">Uncharacterized protein</fullName>
    </submittedName>
</protein>
<dbReference type="EMBL" id="ML178865">
    <property type="protein sequence ID" value="TFK96163.1"/>
    <property type="molecule type" value="Genomic_DNA"/>
</dbReference>
<proteinExistence type="predicted"/>
<dbReference type="AlphaFoldDB" id="A0A5C3QCI7"/>
<sequence length="133" mass="15071">MTQEEKHTIGGLLNLLYENVVKTPMLQHADGPDHQEANGYHAGVSASAVCYARTAMETRAVETITKINQSRGVKFARTTEPPLTQTKKKRKMGAEVVTWDAVRKFSYNQLEQTVESHTPFIWHITNLHSNPYF</sequence>
<gene>
    <name evidence="1" type="ORF">BDV98DRAFT_586518</name>
</gene>